<evidence type="ECO:0000313" key="4">
    <source>
        <dbReference type="Proteomes" id="UP000677228"/>
    </source>
</evidence>
<dbReference type="Proteomes" id="UP000677228">
    <property type="component" value="Unassembled WGS sequence"/>
</dbReference>
<dbReference type="Pfam" id="PF25342">
    <property type="entry name" value="GT_PLOD"/>
    <property type="match status" value="1"/>
</dbReference>
<name>A0A8S2DRT6_9BILA</name>
<proteinExistence type="predicted"/>
<sequence length="526" mass="61291">MVVVGKSLSLRSNSHASIYYRIYGLGEVWKGGDVKRATGGGQIINLLRKNLAKYRQNKTKIILFSDAYDVIFTQGPEFLLDKFQALNPARIVFGAEDFCWPNPELQHKYPLVESNRKRFLNSGGFIGYASDIYELITSQTINDDEDNQLFYTKTFLNEFTRSKWSVFLDSGAEIFLNLNGSVAEIKLEVNGDDVYVHNTRTDSIPTVVHGNGPSKRNLNYLSNYLAQVWSPTSGCLQCKENLLDVTLFDEPNKWPIVYMAIFIEYPTPFLQEYFDKITKINYPKQRIGLFVHNQVDYHQKLLEQLLSKFKQEYMFVKHLTVDDDISESEGRQQAIKECQDDKCDYLFVVDSVVHLDHPNTLVKLMMMNKSVIAPLLVRPGKTWANFWGDFTEDGYYRRSPDYLEIINYEKIGLFIVPYIAHCYLINGTLLQRFTPQYEDANIDPDVKFSMSMRDSDHFLWIINEMTYGHLVDPDNFNISLIRPEMYEIFNNVKDWKARYIHPDYYKLLEPNVTIEQVGRKLRYISI</sequence>
<comment type="caution">
    <text evidence="2">The sequence shown here is derived from an EMBL/GenBank/DDBJ whole genome shotgun (WGS) entry which is preliminary data.</text>
</comment>
<dbReference type="InterPro" id="IPR057589">
    <property type="entry name" value="GT_PLOD"/>
</dbReference>
<gene>
    <name evidence="2" type="ORF">OVA965_LOCUS12594</name>
    <name evidence="3" type="ORF">TMI583_LOCUS12598</name>
</gene>
<evidence type="ECO:0000313" key="3">
    <source>
        <dbReference type="EMBL" id="CAF3733052.1"/>
    </source>
</evidence>
<accession>A0A8S2DRT6</accession>
<dbReference type="Proteomes" id="UP000682733">
    <property type="component" value="Unassembled WGS sequence"/>
</dbReference>
<dbReference type="GO" id="GO:0005783">
    <property type="term" value="C:endoplasmic reticulum"/>
    <property type="evidence" value="ECO:0007669"/>
    <property type="project" value="TreeGrafter"/>
</dbReference>
<dbReference type="PANTHER" id="PTHR10730">
    <property type="entry name" value="PROCOLLAGEN-LYSINE,2-OXOGLUTARATE 5-DIOXYGENASE/GLYCOSYLTRANSFERASE 25 FAMILY MEMBER"/>
    <property type="match status" value="1"/>
</dbReference>
<dbReference type="InterPro" id="IPR050757">
    <property type="entry name" value="Collagen_mod_GT25"/>
</dbReference>
<dbReference type="EMBL" id="CAJOBA010005101">
    <property type="protein sequence ID" value="CAF3733052.1"/>
    <property type="molecule type" value="Genomic_DNA"/>
</dbReference>
<dbReference type="GO" id="GO:0008475">
    <property type="term" value="F:procollagen-lysine 5-dioxygenase activity"/>
    <property type="evidence" value="ECO:0007669"/>
    <property type="project" value="TreeGrafter"/>
</dbReference>
<evidence type="ECO:0000259" key="1">
    <source>
        <dbReference type="Pfam" id="PF25342"/>
    </source>
</evidence>
<dbReference type="EMBL" id="CAJNOK010005096">
    <property type="protein sequence ID" value="CAF0960178.1"/>
    <property type="molecule type" value="Genomic_DNA"/>
</dbReference>
<evidence type="ECO:0000313" key="2">
    <source>
        <dbReference type="EMBL" id="CAF0960178.1"/>
    </source>
</evidence>
<dbReference type="PANTHER" id="PTHR10730:SF45">
    <property type="entry name" value="PROCOLLAGEN-LYSINE,2-OXOGLUTARATE 5-DIOXYGENASE"/>
    <property type="match status" value="1"/>
</dbReference>
<organism evidence="2 4">
    <name type="scientific">Didymodactylos carnosus</name>
    <dbReference type="NCBI Taxonomy" id="1234261"/>
    <lineage>
        <taxon>Eukaryota</taxon>
        <taxon>Metazoa</taxon>
        <taxon>Spiralia</taxon>
        <taxon>Gnathifera</taxon>
        <taxon>Rotifera</taxon>
        <taxon>Eurotatoria</taxon>
        <taxon>Bdelloidea</taxon>
        <taxon>Philodinida</taxon>
        <taxon>Philodinidae</taxon>
        <taxon>Didymodactylos</taxon>
    </lineage>
</organism>
<feature type="domain" description="PLOD1-3-like GT" evidence="1">
    <location>
        <begin position="10"/>
        <end position="235"/>
    </location>
</feature>
<dbReference type="AlphaFoldDB" id="A0A8S2DRT6"/>
<reference evidence="2" key="1">
    <citation type="submission" date="2021-02" db="EMBL/GenBank/DDBJ databases">
        <authorList>
            <person name="Nowell W R."/>
        </authorList>
    </citation>
    <scope>NUCLEOTIDE SEQUENCE</scope>
</reference>
<dbReference type="SUPFAM" id="SSF53448">
    <property type="entry name" value="Nucleotide-diphospho-sugar transferases"/>
    <property type="match status" value="1"/>
</dbReference>
<dbReference type="InterPro" id="IPR029044">
    <property type="entry name" value="Nucleotide-diphossugar_trans"/>
</dbReference>
<protein>
    <recommendedName>
        <fullName evidence="1">PLOD1-3-like GT domain-containing protein</fullName>
    </recommendedName>
</protein>